<comment type="caution">
    <text evidence="5">The sequence shown here is derived from an EMBL/GenBank/DDBJ whole genome shotgun (WGS) entry which is preliminary data.</text>
</comment>
<feature type="coiled-coil region" evidence="2">
    <location>
        <begin position="29"/>
        <end position="164"/>
    </location>
</feature>
<proteinExistence type="predicted"/>
<evidence type="ECO:0000313" key="5">
    <source>
        <dbReference type="EMBL" id="KAK3272352.1"/>
    </source>
</evidence>
<keyword evidence="6" id="KW-1185">Reference proteome</keyword>
<dbReference type="PANTHER" id="PTHR21694:SF18">
    <property type="entry name" value="COILED-COIL DOMAIN-CONTAINING PROTEIN 63"/>
    <property type="match status" value="1"/>
</dbReference>
<keyword evidence="1 2" id="KW-0175">Coiled coil</keyword>
<feature type="compositionally biased region" description="Basic and acidic residues" evidence="3">
    <location>
        <begin position="445"/>
        <end position="482"/>
    </location>
</feature>
<evidence type="ECO:0000313" key="6">
    <source>
        <dbReference type="Proteomes" id="UP001190700"/>
    </source>
</evidence>
<dbReference type="PANTHER" id="PTHR21694">
    <property type="entry name" value="COILED-COIL DOMAIN-CONTAINING PROTEIN 63"/>
    <property type="match status" value="1"/>
</dbReference>
<evidence type="ECO:0000256" key="3">
    <source>
        <dbReference type="SAM" id="MobiDB-lite"/>
    </source>
</evidence>
<name>A0AAE0G6Q9_9CHLO</name>
<dbReference type="InterPro" id="IPR051876">
    <property type="entry name" value="ODA-DC/CCD"/>
</dbReference>
<protein>
    <submittedName>
        <fullName evidence="5">Outer dynein arm protein 1</fullName>
    </submittedName>
</protein>
<organism evidence="5 6">
    <name type="scientific">Cymbomonas tetramitiformis</name>
    <dbReference type="NCBI Taxonomy" id="36881"/>
    <lineage>
        <taxon>Eukaryota</taxon>
        <taxon>Viridiplantae</taxon>
        <taxon>Chlorophyta</taxon>
        <taxon>Pyramimonadophyceae</taxon>
        <taxon>Pyramimonadales</taxon>
        <taxon>Pyramimonadaceae</taxon>
        <taxon>Cymbomonas</taxon>
    </lineage>
</organism>
<dbReference type="Pfam" id="PF21773">
    <property type="entry name" value="ODAD1_CC"/>
    <property type="match status" value="1"/>
</dbReference>
<evidence type="ECO:0000256" key="2">
    <source>
        <dbReference type="SAM" id="Coils"/>
    </source>
</evidence>
<dbReference type="EMBL" id="LGRX02009022">
    <property type="protein sequence ID" value="KAK3272352.1"/>
    <property type="molecule type" value="Genomic_DNA"/>
</dbReference>
<feature type="domain" description="ODAD1 central coiled coil region" evidence="4">
    <location>
        <begin position="72"/>
        <end position="360"/>
    </location>
</feature>
<gene>
    <name evidence="5" type="ORF">CYMTET_19351</name>
</gene>
<accession>A0AAE0G6Q9</accession>
<evidence type="ECO:0000259" key="4">
    <source>
        <dbReference type="Pfam" id="PF21773"/>
    </source>
</evidence>
<dbReference type="InterPro" id="IPR049258">
    <property type="entry name" value="ODAD1_CC"/>
</dbReference>
<evidence type="ECO:0000256" key="1">
    <source>
        <dbReference type="ARBA" id="ARBA00023054"/>
    </source>
</evidence>
<reference evidence="5 6" key="1">
    <citation type="journal article" date="2015" name="Genome Biol. Evol.">
        <title>Comparative Genomics of a Bacterivorous Green Alga Reveals Evolutionary Causalities and Consequences of Phago-Mixotrophic Mode of Nutrition.</title>
        <authorList>
            <person name="Burns J.A."/>
            <person name="Paasch A."/>
            <person name="Narechania A."/>
            <person name="Kim E."/>
        </authorList>
    </citation>
    <scope>NUCLEOTIDE SEQUENCE [LARGE SCALE GENOMIC DNA]</scope>
    <source>
        <strain evidence="5 6">PLY_AMNH</strain>
    </source>
</reference>
<feature type="coiled-coil region" evidence="2">
    <location>
        <begin position="272"/>
        <end position="299"/>
    </location>
</feature>
<sequence length="482" mass="55207">MAELATMRSTAQSNIERINDQTDTYTKKVEIEKRRVADLDKQLEEARAKIYNQKKKLGGPTATRDTNDALKRQVKILENRLEKALQKYNATLAHNRKLRENIDNLRRERLVFDQIYKKLEKELVEKKKEMAHIVEVADRAYEARDAAVAEMARLKSQADQEQSAFEAEWRELGRLIDHDRKMRDFMKLKSKDKGSELEKSPEAMEEEAKLRKKAIKGSLTKGKDLTSTGSQVQSYGEAFAKIQSATGISDIDDLVVSFINAEDENYRLYKYVDELNQEIARLEESIQDIDREIKEYKKQGKATDGQRKGNENELDARLKATRQKAQMFQDKHEAALVILTTLKESLLNVYKKLGCDVPENRAVVGDEGVTEQNIMHYFAIIEQRGNEILQMYSAKIGIEDQQAITALVPQTPAAPYTFVIEPPSTTEKVASESDEGEEEEEEEDRPLTRSELEVKTLKTLSKRESGEKKKMKQKDAPKKEGV</sequence>
<dbReference type="Proteomes" id="UP001190700">
    <property type="component" value="Unassembled WGS sequence"/>
</dbReference>
<dbReference type="AlphaFoldDB" id="A0AAE0G6Q9"/>
<feature type="compositionally biased region" description="Acidic residues" evidence="3">
    <location>
        <begin position="432"/>
        <end position="444"/>
    </location>
</feature>
<feature type="region of interest" description="Disordered" evidence="3">
    <location>
        <begin position="417"/>
        <end position="482"/>
    </location>
</feature>